<feature type="region of interest" description="Disordered" evidence="1">
    <location>
        <begin position="198"/>
        <end position="250"/>
    </location>
</feature>
<organism evidence="2 3">
    <name type="scientific">Lecanosticta acicola</name>
    <dbReference type="NCBI Taxonomy" id="111012"/>
    <lineage>
        <taxon>Eukaryota</taxon>
        <taxon>Fungi</taxon>
        <taxon>Dikarya</taxon>
        <taxon>Ascomycota</taxon>
        <taxon>Pezizomycotina</taxon>
        <taxon>Dothideomycetes</taxon>
        <taxon>Dothideomycetidae</taxon>
        <taxon>Mycosphaerellales</taxon>
        <taxon>Mycosphaerellaceae</taxon>
        <taxon>Lecanosticta</taxon>
    </lineage>
</organism>
<sequence length="869" mass="95005">MAIPQTSDPISYIVYRDISPGEPFDPTSPLLFFPPKGSDELFDALRVAFPQVKTHSERLRDAIIQYLIQERRQEEFQLTHPSPATTMNDIPAAWPSLTESSTFSGSASLFQSPATMDIGTPASFSYSAQNQARAPQMTRQASVATSPEQSSPSLDQMTGVFSLSNSLQPKQRVRRKMTEAEKAEYRKRRIVKACSKCAERKRKCPHNQAQMETVTTSNKSSSRVSKSTSPKSSSNSSNSTTPPAAQQQPSFDASMLSVDNLDFDDFGTAFIPTQDFTMFEDPMADLDVNNFTFDSFTHGNDLFTPDVSPLQQTWPLDGQTGDSALLSSLPDNVAFNQYHSRQASGQHVPRQDTRFEDFATAANTLQTWESHFTGESFLPNGRDIDGDDGVLRGRYLQPGLHDGHAAHVHDVESRGLNVLDPSWSRPQEPMRQPSLPQTVLRLIGTQKALSAFLRLLGDRSSMTSISIEIDRSANTLRSRKAWLPVPSGSSRLPPRDPRDSRITTNAPQPVVYEHGTYDQRSSTPRLPDSGRLEENPGGVRARARPELRPTSTSVSAPQGSLQQSIAPEGWPTSSTAPAEELRNVPSSSLRQQGRTQTAIQHRHPDPSLGEGIPEHVNPSVELYMARKRISIGLATNSRRNINGQMPRVSTMSEVSISAPDHTASSRSISSTSSTVNGGAYPRQVEGIARTAAISGAISTATMRFEGPSNDNTSSVAVRNCSTARNGVHDGRTSNANNDIHGRHSEAEIQQPGRKRDTNRFKDHHGRDPSWELLVGLVIALLLSVVWCGAVTHSSMYLLALSALCAEGSVQEQDGDGLEAVQCTGKNSWWLTAYPFAFARGLAAKKTGIGKAADWSMYPHGVSPLLRSSV</sequence>
<reference evidence="2" key="1">
    <citation type="submission" date="2023-11" db="EMBL/GenBank/DDBJ databases">
        <authorList>
            <person name="Alioto T."/>
            <person name="Alioto T."/>
            <person name="Gomez Garrido J."/>
        </authorList>
    </citation>
    <scope>NUCLEOTIDE SEQUENCE</scope>
</reference>
<comment type="caution">
    <text evidence="2">The sequence shown here is derived from an EMBL/GenBank/DDBJ whole genome shotgun (WGS) entry which is preliminary data.</text>
</comment>
<accession>A0AAI8Z4Y2</accession>
<feature type="compositionally biased region" description="Low complexity" evidence="1">
    <location>
        <begin position="213"/>
        <end position="243"/>
    </location>
</feature>
<proteinExistence type="predicted"/>
<dbReference type="Proteomes" id="UP001296104">
    <property type="component" value="Unassembled WGS sequence"/>
</dbReference>
<feature type="region of interest" description="Disordered" evidence="1">
    <location>
        <begin position="483"/>
        <end position="614"/>
    </location>
</feature>
<feature type="compositionally biased region" description="Polar residues" evidence="1">
    <location>
        <begin position="127"/>
        <end position="169"/>
    </location>
</feature>
<feature type="compositionally biased region" description="Polar residues" evidence="1">
    <location>
        <begin position="584"/>
        <end position="599"/>
    </location>
</feature>
<feature type="region of interest" description="Disordered" evidence="1">
    <location>
        <begin position="724"/>
        <end position="762"/>
    </location>
</feature>
<dbReference type="EMBL" id="CAVMBE010000065">
    <property type="protein sequence ID" value="CAK4032548.1"/>
    <property type="molecule type" value="Genomic_DNA"/>
</dbReference>
<gene>
    <name evidence="2" type="ORF">LECACI_7A007706</name>
</gene>
<feature type="region of interest" description="Disordered" evidence="1">
    <location>
        <begin position="127"/>
        <end position="184"/>
    </location>
</feature>
<evidence type="ECO:0000313" key="3">
    <source>
        <dbReference type="Proteomes" id="UP001296104"/>
    </source>
</evidence>
<dbReference type="AlphaFoldDB" id="A0AAI8Z4Y2"/>
<protein>
    <submittedName>
        <fullName evidence="2">Uncharacterized protein</fullName>
    </submittedName>
</protein>
<keyword evidence="3" id="KW-1185">Reference proteome</keyword>
<evidence type="ECO:0000313" key="2">
    <source>
        <dbReference type="EMBL" id="CAK4032548.1"/>
    </source>
</evidence>
<name>A0AAI8Z4Y2_9PEZI</name>
<feature type="compositionally biased region" description="Basic and acidic residues" evidence="1">
    <location>
        <begin position="753"/>
        <end position="762"/>
    </location>
</feature>
<feature type="compositionally biased region" description="Polar residues" evidence="1">
    <location>
        <begin position="549"/>
        <end position="576"/>
    </location>
</feature>
<evidence type="ECO:0000256" key="1">
    <source>
        <dbReference type="SAM" id="MobiDB-lite"/>
    </source>
</evidence>